<feature type="domain" description="PWWP" evidence="2">
    <location>
        <begin position="148"/>
        <end position="199"/>
    </location>
</feature>
<dbReference type="CDD" id="cd05162">
    <property type="entry name" value="PWWP"/>
    <property type="match status" value="1"/>
</dbReference>
<feature type="region of interest" description="Disordered" evidence="1">
    <location>
        <begin position="1"/>
        <end position="108"/>
    </location>
</feature>
<evidence type="ECO:0000313" key="3">
    <source>
        <dbReference type="EMBL" id="KAL2643543.1"/>
    </source>
</evidence>
<gene>
    <name evidence="3" type="ORF">R1flu_011130</name>
</gene>
<dbReference type="PROSITE" id="PS50812">
    <property type="entry name" value="PWWP"/>
    <property type="match status" value="1"/>
</dbReference>
<evidence type="ECO:0000256" key="1">
    <source>
        <dbReference type="SAM" id="MobiDB-lite"/>
    </source>
</evidence>
<feature type="compositionally biased region" description="Basic and acidic residues" evidence="1">
    <location>
        <begin position="271"/>
        <end position="281"/>
    </location>
</feature>
<feature type="region of interest" description="Disordered" evidence="1">
    <location>
        <begin position="261"/>
        <end position="306"/>
    </location>
</feature>
<reference evidence="3 4" key="1">
    <citation type="submission" date="2024-09" db="EMBL/GenBank/DDBJ databases">
        <title>Chromosome-scale assembly of Riccia fluitans.</title>
        <authorList>
            <person name="Paukszto L."/>
            <person name="Sawicki J."/>
            <person name="Karawczyk K."/>
            <person name="Piernik-Szablinska J."/>
            <person name="Szczecinska M."/>
            <person name="Mazdziarz M."/>
        </authorList>
    </citation>
    <scope>NUCLEOTIDE SEQUENCE [LARGE SCALE GENOMIC DNA]</scope>
    <source>
        <strain evidence="3">Rf_01</strain>
        <tissue evidence="3">Aerial parts of the thallus</tissue>
    </source>
</reference>
<dbReference type="EMBL" id="JBHFFA010000002">
    <property type="protein sequence ID" value="KAL2643543.1"/>
    <property type="molecule type" value="Genomic_DNA"/>
</dbReference>
<comment type="caution">
    <text evidence="3">The sequence shown here is derived from an EMBL/GenBank/DDBJ whole genome shotgun (WGS) entry which is preliminary data.</text>
</comment>
<feature type="compositionally biased region" description="Polar residues" evidence="1">
    <location>
        <begin position="43"/>
        <end position="54"/>
    </location>
</feature>
<organism evidence="3 4">
    <name type="scientific">Riccia fluitans</name>
    <dbReference type="NCBI Taxonomy" id="41844"/>
    <lineage>
        <taxon>Eukaryota</taxon>
        <taxon>Viridiplantae</taxon>
        <taxon>Streptophyta</taxon>
        <taxon>Embryophyta</taxon>
        <taxon>Marchantiophyta</taxon>
        <taxon>Marchantiopsida</taxon>
        <taxon>Marchantiidae</taxon>
        <taxon>Marchantiales</taxon>
        <taxon>Ricciaceae</taxon>
        <taxon>Riccia</taxon>
    </lineage>
</organism>
<evidence type="ECO:0000313" key="4">
    <source>
        <dbReference type="Proteomes" id="UP001605036"/>
    </source>
</evidence>
<accession>A0ABD1Z6Y6</accession>
<evidence type="ECO:0000259" key="2">
    <source>
        <dbReference type="PROSITE" id="PS50812"/>
    </source>
</evidence>
<dbReference type="Pfam" id="PF00855">
    <property type="entry name" value="PWWP"/>
    <property type="match status" value="1"/>
</dbReference>
<dbReference type="SUPFAM" id="SSF63748">
    <property type="entry name" value="Tudor/PWWP/MBT"/>
    <property type="match status" value="1"/>
</dbReference>
<dbReference type="Proteomes" id="UP001605036">
    <property type="component" value="Unassembled WGS sequence"/>
</dbReference>
<dbReference type="PANTHER" id="PTHR10688:SF14">
    <property type="entry name" value="PWWP DOMAIN-CONTAINING PROTEIN"/>
    <property type="match status" value="1"/>
</dbReference>
<dbReference type="AlphaFoldDB" id="A0ABD1Z6Y6"/>
<dbReference type="PANTHER" id="PTHR10688">
    <property type="entry name" value="PWWP DOMAIN-CONTAINING PROTEIN"/>
    <property type="match status" value="1"/>
</dbReference>
<dbReference type="InterPro" id="IPR052657">
    <property type="entry name" value="PDP_family_Arabidopsis"/>
</dbReference>
<name>A0ABD1Z6Y6_9MARC</name>
<keyword evidence="4" id="KW-1185">Reference proteome</keyword>
<feature type="compositionally biased region" description="Basic residues" evidence="1">
    <location>
        <begin position="282"/>
        <end position="291"/>
    </location>
</feature>
<proteinExistence type="predicted"/>
<dbReference type="InterPro" id="IPR000313">
    <property type="entry name" value="PWWP_dom"/>
</dbReference>
<feature type="compositionally biased region" description="Low complexity" evidence="1">
    <location>
        <begin position="27"/>
        <end position="42"/>
    </location>
</feature>
<feature type="compositionally biased region" description="Basic and acidic residues" evidence="1">
    <location>
        <begin position="1"/>
        <end position="19"/>
    </location>
</feature>
<protein>
    <recommendedName>
        <fullName evidence="2">PWWP domain-containing protein</fullName>
    </recommendedName>
</protein>
<dbReference type="SMART" id="SM00293">
    <property type="entry name" value="PWWP"/>
    <property type="match status" value="1"/>
</dbReference>
<dbReference type="Gene3D" id="2.30.30.140">
    <property type="match status" value="1"/>
</dbReference>
<sequence>MRLKGKESLAAAREAREAQIRGGGAAAGKAAENANRGRGRNNSVESTMYDSSDSYENHVIDLRGSPSRGSGMDEGESPVRAVQSEGEGSLENGSARADSDLGHRLVNGNNGRSPKYQYVYRRHATPEAEEEVDEYEEPVQPREHNFIPGQLVWAKFARFPWWPAQVIDPTEVYEGTGGKRNSDTDLLVRFFGTYDYGWVDPFNNLSDFDVKLTERSKIRKKALQKGVEEALTWRSSGTFPEKWKMTSKTFKRKKTNNVQSNGVKSSAAKVKAKETEPEIKVKRAPRKRKPKVLFEEEGTVQRKPQRIPRRMRIMRQLGLAAPVGSPFSPEYVRS</sequence>